<sequence length="167" mass="18329">MPVKAAAPALIVAALALVGDYTTLSLQSRAVEVREASATPPSSPDLRSVIAELTHGWLVLESIYSRRVVALMKSDTFDQTKYLKNAELLKAVRQLEGGLQAANVPTALYDEHQNLRRAVAKVRSKMVVIDGIYQQFFLTPDEFQSALSAPGLRDLADHTTRKLNRLA</sequence>
<evidence type="ECO:0000313" key="1">
    <source>
        <dbReference type="EMBL" id="KPM67552.1"/>
    </source>
</evidence>
<name>A0A0P7CZU8_PSEPU</name>
<protein>
    <submittedName>
        <fullName evidence="1">Uncharacterized protein</fullName>
    </submittedName>
</protein>
<dbReference type="AlphaFoldDB" id="A0A0P7CZU8"/>
<dbReference type="EMBL" id="LKKS01000034">
    <property type="protein sequence ID" value="KPM67552.1"/>
    <property type="molecule type" value="Genomic_DNA"/>
</dbReference>
<reference evidence="1 2" key="1">
    <citation type="submission" date="2015-10" db="EMBL/GenBank/DDBJ databases">
        <title>Pseudomonas putida clinical strains.</title>
        <authorList>
            <person name="Molina L."/>
            <person name="Udaondo Z."/>
        </authorList>
    </citation>
    <scope>NUCLEOTIDE SEQUENCE [LARGE SCALE GENOMIC DNA]</scope>
    <source>
        <strain evidence="1 2">HB13667</strain>
    </source>
</reference>
<accession>A0A0P7CZU8</accession>
<dbReference type="RefSeq" id="WP_054572328.1">
    <property type="nucleotide sequence ID" value="NZ_LKKS01000034.1"/>
</dbReference>
<evidence type="ECO:0000313" key="2">
    <source>
        <dbReference type="Proteomes" id="UP000050437"/>
    </source>
</evidence>
<organism evidence="1 2">
    <name type="scientific">Pseudomonas putida</name>
    <name type="common">Arthrobacter siderocapsulatus</name>
    <dbReference type="NCBI Taxonomy" id="303"/>
    <lineage>
        <taxon>Bacteria</taxon>
        <taxon>Pseudomonadati</taxon>
        <taxon>Pseudomonadota</taxon>
        <taxon>Gammaproteobacteria</taxon>
        <taxon>Pseudomonadales</taxon>
        <taxon>Pseudomonadaceae</taxon>
        <taxon>Pseudomonas</taxon>
    </lineage>
</organism>
<proteinExistence type="predicted"/>
<comment type="caution">
    <text evidence="1">The sequence shown here is derived from an EMBL/GenBank/DDBJ whole genome shotgun (WGS) entry which is preliminary data.</text>
</comment>
<gene>
    <name evidence="1" type="ORF">HB13667_06660</name>
</gene>
<dbReference type="Proteomes" id="UP000050437">
    <property type="component" value="Unassembled WGS sequence"/>
</dbReference>